<evidence type="ECO:0000256" key="1">
    <source>
        <dbReference type="ARBA" id="ARBA00004651"/>
    </source>
</evidence>
<dbReference type="InterPro" id="IPR001734">
    <property type="entry name" value="Na/solute_symporter"/>
</dbReference>
<feature type="transmembrane region" description="Helical" evidence="12">
    <location>
        <begin position="42"/>
        <end position="62"/>
    </location>
</feature>
<feature type="transmembrane region" description="Helical" evidence="12">
    <location>
        <begin position="418"/>
        <end position="435"/>
    </location>
</feature>
<evidence type="ECO:0000256" key="8">
    <source>
        <dbReference type="ARBA" id="ARBA00023065"/>
    </source>
</evidence>
<dbReference type="InterPro" id="IPR051163">
    <property type="entry name" value="Sodium:Solute_Symporter_SSF"/>
</dbReference>
<comment type="subcellular location">
    <subcellularLocation>
        <location evidence="1">Cell membrane</location>
        <topology evidence="1">Multi-pass membrane protein</topology>
    </subcellularLocation>
</comment>
<dbReference type="InterPro" id="IPR038377">
    <property type="entry name" value="Na/Glc_symporter_sf"/>
</dbReference>
<keyword evidence="7" id="KW-0915">Sodium</keyword>
<organism evidence="13 14">
    <name type="scientific">Balneicella halophila</name>
    <dbReference type="NCBI Taxonomy" id="1537566"/>
    <lineage>
        <taxon>Bacteria</taxon>
        <taxon>Pseudomonadati</taxon>
        <taxon>Bacteroidota</taxon>
        <taxon>Bacteroidia</taxon>
        <taxon>Bacteroidales</taxon>
        <taxon>Balneicellaceae</taxon>
        <taxon>Balneicella</taxon>
    </lineage>
</organism>
<evidence type="ECO:0000256" key="4">
    <source>
        <dbReference type="ARBA" id="ARBA00022475"/>
    </source>
</evidence>
<feature type="transmembrane region" description="Helical" evidence="12">
    <location>
        <begin position="387"/>
        <end position="406"/>
    </location>
</feature>
<keyword evidence="10" id="KW-0739">Sodium transport</keyword>
<evidence type="ECO:0000313" key="14">
    <source>
        <dbReference type="Proteomes" id="UP000251835"/>
    </source>
</evidence>
<keyword evidence="9 12" id="KW-0472">Membrane</keyword>
<evidence type="ECO:0000256" key="10">
    <source>
        <dbReference type="ARBA" id="ARBA00023201"/>
    </source>
</evidence>
<dbReference type="PANTHER" id="PTHR42985:SF47">
    <property type="entry name" value="INTEGRAL MEMBRANE TRANSPORT PROTEIN"/>
    <property type="match status" value="1"/>
</dbReference>
<dbReference type="OrthoDB" id="891563at2"/>
<feature type="transmembrane region" description="Helical" evidence="12">
    <location>
        <begin position="123"/>
        <end position="150"/>
    </location>
</feature>
<dbReference type="GO" id="GO:0006814">
    <property type="term" value="P:sodium ion transport"/>
    <property type="evidence" value="ECO:0007669"/>
    <property type="project" value="UniProtKB-KW"/>
</dbReference>
<feature type="transmembrane region" description="Helical" evidence="12">
    <location>
        <begin position="278"/>
        <end position="303"/>
    </location>
</feature>
<dbReference type="Gene3D" id="1.20.1730.10">
    <property type="entry name" value="Sodium/glucose cotransporter"/>
    <property type="match status" value="1"/>
</dbReference>
<feature type="transmembrane region" description="Helical" evidence="12">
    <location>
        <begin position="156"/>
        <end position="174"/>
    </location>
</feature>
<feature type="transmembrane region" description="Helical" evidence="12">
    <location>
        <begin position="444"/>
        <end position="460"/>
    </location>
</feature>
<proteinExistence type="inferred from homology"/>
<sequence>MNSFTLLAIVAGYFGILLLLSYTTAKNTNNDTFFRANKQSPWYLVAFGMIGASLSGVTFLSIPGVVGSGGTNSNLAYMQIVFGYVFGYIVIANILLPLYYKLNLTSIYTYLEQRFGSTSHKTGAVLFMVSKIIGAAFRLFLVVIVLQNFIMEDLGVPFYITAVATLMLIWLYTFRGGIKTIVWTDTLQTASMLLSLVFSVIILTNALELDSWSKFVSTIEESGYAKMFYFDNGWGDANFFWKQFFSGMFITIVMTGLDQDMMQKNLTCKTLKDSQKNMYTLGFALVPVNFIFLLLGILLFLYMGKFGIPVPTEELAGVVKPRYDLVYPTIALKHFSPAVGIVFIIGVVAAAFSSADSALTSLTTSYSVDFLNMDKKENKDFTIKRNFIHVAFSIILLITLLGFWIINDESVINSLFKAAGYTYGPLLGLFSFGLFTKYQIRDKLVPFIAILSPILTYLFSKYSKELLWGYEVGFELLIINGLLTFVLLMLSRKKNE</sequence>
<evidence type="ECO:0000256" key="12">
    <source>
        <dbReference type="SAM" id="Phobius"/>
    </source>
</evidence>
<protein>
    <submittedName>
        <fullName evidence="13">Na+/proline symporter</fullName>
    </submittedName>
</protein>
<feature type="transmembrane region" description="Helical" evidence="12">
    <location>
        <begin position="338"/>
        <end position="366"/>
    </location>
</feature>
<evidence type="ECO:0000256" key="7">
    <source>
        <dbReference type="ARBA" id="ARBA00023053"/>
    </source>
</evidence>
<evidence type="ECO:0000256" key="3">
    <source>
        <dbReference type="ARBA" id="ARBA00022448"/>
    </source>
</evidence>
<keyword evidence="5 12" id="KW-0812">Transmembrane</keyword>
<evidence type="ECO:0000256" key="11">
    <source>
        <dbReference type="RuleBase" id="RU362091"/>
    </source>
</evidence>
<comment type="caution">
    <text evidence="13">The sequence shown here is derived from an EMBL/GenBank/DDBJ whole genome shotgun (WGS) entry which is preliminary data.</text>
</comment>
<gene>
    <name evidence="13" type="ORF">C7377_1313</name>
</gene>
<feature type="transmembrane region" description="Helical" evidence="12">
    <location>
        <begin position="82"/>
        <end position="102"/>
    </location>
</feature>
<keyword evidence="6 12" id="KW-1133">Transmembrane helix</keyword>
<dbReference type="PROSITE" id="PS50283">
    <property type="entry name" value="NA_SOLUT_SYMP_3"/>
    <property type="match status" value="1"/>
</dbReference>
<accession>A0A7L4UPB6</accession>
<keyword evidence="8" id="KW-0406">Ion transport</keyword>
<feature type="transmembrane region" description="Helical" evidence="12">
    <location>
        <begin position="472"/>
        <end position="490"/>
    </location>
</feature>
<feature type="transmembrane region" description="Helical" evidence="12">
    <location>
        <begin position="6"/>
        <end position="22"/>
    </location>
</feature>
<evidence type="ECO:0000256" key="9">
    <source>
        <dbReference type="ARBA" id="ARBA00023136"/>
    </source>
</evidence>
<dbReference type="PANTHER" id="PTHR42985">
    <property type="entry name" value="SODIUM-COUPLED MONOCARBOXYLATE TRANSPORTER"/>
    <property type="match status" value="1"/>
</dbReference>
<keyword evidence="14" id="KW-1185">Reference proteome</keyword>
<dbReference type="CDD" id="cd10326">
    <property type="entry name" value="SLC5sbd_NIS-like"/>
    <property type="match status" value="1"/>
</dbReference>
<feature type="transmembrane region" description="Helical" evidence="12">
    <location>
        <begin position="186"/>
        <end position="207"/>
    </location>
</feature>
<dbReference type="GO" id="GO:0005886">
    <property type="term" value="C:plasma membrane"/>
    <property type="evidence" value="ECO:0007669"/>
    <property type="project" value="UniProtKB-SubCell"/>
</dbReference>
<keyword evidence="4" id="KW-1003">Cell membrane</keyword>
<feature type="transmembrane region" description="Helical" evidence="12">
    <location>
        <begin position="239"/>
        <end position="257"/>
    </location>
</feature>
<dbReference type="Pfam" id="PF00474">
    <property type="entry name" value="SSF"/>
    <property type="match status" value="1"/>
</dbReference>
<comment type="similarity">
    <text evidence="2 11">Belongs to the sodium:solute symporter (SSF) (TC 2.A.21) family.</text>
</comment>
<evidence type="ECO:0000256" key="6">
    <source>
        <dbReference type="ARBA" id="ARBA00022989"/>
    </source>
</evidence>
<name>A0A7L4UPB6_BALHA</name>
<dbReference type="RefSeq" id="WP_116496530.1">
    <property type="nucleotide sequence ID" value="NZ_QENZ01000004.1"/>
</dbReference>
<dbReference type="AlphaFoldDB" id="A0A7L4UPB6"/>
<keyword evidence="3" id="KW-0813">Transport</keyword>
<evidence type="ECO:0000256" key="2">
    <source>
        <dbReference type="ARBA" id="ARBA00006434"/>
    </source>
</evidence>
<dbReference type="EMBL" id="QENZ01000004">
    <property type="protein sequence ID" value="PVX50983.1"/>
    <property type="molecule type" value="Genomic_DNA"/>
</dbReference>
<evidence type="ECO:0000256" key="5">
    <source>
        <dbReference type="ARBA" id="ARBA00022692"/>
    </source>
</evidence>
<dbReference type="GO" id="GO:0015293">
    <property type="term" value="F:symporter activity"/>
    <property type="evidence" value="ECO:0007669"/>
    <property type="project" value="TreeGrafter"/>
</dbReference>
<dbReference type="Proteomes" id="UP000251835">
    <property type="component" value="Unassembled WGS sequence"/>
</dbReference>
<evidence type="ECO:0000313" key="13">
    <source>
        <dbReference type="EMBL" id="PVX50983.1"/>
    </source>
</evidence>
<reference evidence="13 14" key="1">
    <citation type="submission" date="2018-05" db="EMBL/GenBank/DDBJ databases">
        <title>Genomic Encyclopedia of Type Strains, Phase IV (KMG-IV): sequencing the most valuable type-strain genomes for metagenomic binning, comparative biology and taxonomic classification.</title>
        <authorList>
            <person name="Goeker M."/>
        </authorList>
    </citation>
    <scope>NUCLEOTIDE SEQUENCE [LARGE SCALE GENOMIC DNA]</scope>
    <source>
        <strain evidence="13 14">DSM 28579</strain>
    </source>
</reference>